<name>A0A0A8YKB0_ARUDO</name>
<keyword evidence="1" id="KW-1133">Transmembrane helix</keyword>
<sequence length="125" mass="14308">MDSPVKLILDLWLVHPQPLCLELVLRCLSGGPPAWQSVCILRPLLHLRCGGMMASSHSHYSVLAKMASSIAAPVLQLWLECMSWRWLSRRWCGHCLRCRLLLYLKDLSVIFICVCVLFLLHKDQV</sequence>
<evidence type="ECO:0000256" key="1">
    <source>
        <dbReference type="SAM" id="Phobius"/>
    </source>
</evidence>
<accession>A0A0A8YKB0</accession>
<evidence type="ECO:0000313" key="2">
    <source>
        <dbReference type="EMBL" id="JAD25998.1"/>
    </source>
</evidence>
<dbReference type="EMBL" id="GBRH01271897">
    <property type="protein sequence ID" value="JAD25998.1"/>
    <property type="molecule type" value="Transcribed_RNA"/>
</dbReference>
<organism evidence="2">
    <name type="scientific">Arundo donax</name>
    <name type="common">Giant reed</name>
    <name type="synonym">Donax arundinaceus</name>
    <dbReference type="NCBI Taxonomy" id="35708"/>
    <lineage>
        <taxon>Eukaryota</taxon>
        <taxon>Viridiplantae</taxon>
        <taxon>Streptophyta</taxon>
        <taxon>Embryophyta</taxon>
        <taxon>Tracheophyta</taxon>
        <taxon>Spermatophyta</taxon>
        <taxon>Magnoliopsida</taxon>
        <taxon>Liliopsida</taxon>
        <taxon>Poales</taxon>
        <taxon>Poaceae</taxon>
        <taxon>PACMAD clade</taxon>
        <taxon>Arundinoideae</taxon>
        <taxon>Arundineae</taxon>
        <taxon>Arundo</taxon>
    </lineage>
</organism>
<feature type="transmembrane region" description="Helical" evidence="1">
    <location>
        <begin position="100"/>
        <end position="120"/>
    </location>
</feature>
<protein>
    <submittedName>
        <fullName evidence="2">Uncharacterized protein</fullName>
    </submittedName>
</protein>
<dbReference type="AlphaFoldDB" id="A0A0A8YKB0"/>
<proteinExistence type="predicted"/>
<keyword evidence="1" id="KW-0812">Transmembrane</keyword>
<keyword evidence="1" id="KW-0472">Membrane</keyword>
<reference evidence="2" key="1">
    <citation type="submission" date="2014-09" db="EMBL/GenBank/DDBJ databases">
        <authorList>
            <person name="Magalhaes I.L.F."/>
            <person name="Oliveira U."/>
            <person name="Santos F.R."/>
            <person name="Vidigal T.H.D.A."/>
            <person name="Brescovit A.D."/>
            <person name="Santos A.J."/>
        </authorList>
    </citation>
    <scope>NUCLEOTIDE SEQUENCE</scope>
    <source>
        <tissue evidence="2">Shoot tissue taken approximately 20 cm above the soil surface</tissue>
    </source>
</reference>
<reference evidence="2" key="2">
    <citation type="journal article" date="2015" name="Data Brief">
        <title>Shoot transcriptome of the giant reed, Arundo donax.</title>
        <authorList>
            <person name="Barrero R.A."/>
            <person name="Guerrero F.D."/>
            <person name="Moolhuijzen P."/>
            <person name="Goolsby J.A."/>
            <person name="Tidwell J."/>
            <person name="Bellgard S.E."/>
            <person name="Bellgard M.I."/>
        </authorList>
    </citation>
    <scope>NUCLEOTIDE SEQUENCE</scope>
    <source>
        <tissue evidence="2">Shoot tissue taken approximately 20 cm above the soil surface</tissue>
    </source>
</reference>